<accession>A0A9P6M5M5</accession>
<feature type="compositionally biased region" description="Polar residues" evidence="1">
    <location>
        <begin position="579"/>
        <end position="592"/>
    </location>
</feature>
<reference evidence="2" key="1">
    <citation type="journal article" date="2020" name="Fungal Divers.">
        <title>Resolving the Mortierellaceae phylogeny through synthesis of multi-gene phylogenetics and phylogenomics.</title>
        <authorList>
            <person name="Vandepol N."/>
            <person name="Liber J."/>
            <person name="Desiro A."/>
            <person name="Na H."/>
            <person name="Kennedy M."/>
            <person name="Barry K."/>
            <person name="Grigoriev I.V."/>
            <person name="Miller A.N."/>
            <person name="O'Donnell K."/>
            <person name="Stajich J.E."/>
            <person name="Bonito G."/>
        </authorList>
    </citation>
    <scope>NUCLEOTIDE SEQUENCE</scope>
    <source>
        <strain evidence="2">CK1249</strain>
    </source>
</reference>
<comment type="caution">
    <text evidence="2">The sequence shown here is derived from an EMBL/GenBank/DDBJ whole genome shotgun (WGS) entry which is preliminary data.</text>
</comment>
<evidence type="ECO:0000256" key="1">
    <source>
        <dbReference type="SAM" id="MobiDB-lite"/>
    </source>
</evidence>
<feature type="region of interest" description="Disordered" evidence="1">
    <location>
        <begin position="332"/>
        <end position="445"/>
    </location>
</feature>
<dbReference type="EMBL" id="JAAAHY010000133">
    <property type="protein sequence ID" value="KAF9966730.1"/>
    <property type="molecule type" value="Genomic_DNA"/>
</dbReference>
<sequence length="1187" mass="127739">MRVWEATSEQITHLLQPSALLESAHELNLDIDVVQELSLPSQSQSPPFFESGRDLLSKSYVLTTKGTGTPMTSTRVKDCKFLLKVYPDTNPFSHPATALETKTNSDDRELMMDMVQHAIENGLGATEWLADHCAHVQIPTVLGFAYHRTGNPLHKESLDKVGILGFTLTDYPAGGVLYQGFTSERGMESAKQNKLITGIAEALHEIRSNREEQIQGFTLPTKYASASTSCSRQLGPRSRFDLIVRTLDRKATRGLLVLPRSASASTSSSSSPSASAFLSPEYPGRSSSLLNLNLVPSRSSSLKNVNSSPSLSSQYLSPSRALSVETLNGQKKADGIPLSDSNNSSTLSSSSNSSRTLVPPSTSSDQESDRPFKAKSSNSSSSSNTAPSNAANSLAPPALTRHPSTSAISSPLRNEIVTASDAESVCSEDGLGHGPDSPDSHPNREVSLNSHIKTALEECQRLMREDSSDKTRIHTIASGAALRVDTDIATGALIKSQHVSPVHAEEPREKSILATAKEGSSFAKPTIVEEDTESEDQDGFLFEGDPTIYCSHCAHQGPRPGTSLGCLVYRPNLSANGRDSTALSSTTANGMASKSKKNLLQRLSQKDQKDPSAIWTERTISWPTAFVHPAAADGVCPSIAAFEQARLINALIALAYLDAAPGSTCRFPKDLIQFLPRILCLAFDEFLFSGSNLALPPRRQVHVEFNKKPFVPESDDAGFVSLIDFDQAAFLPSYVESVQGPFSTTTPGHASFWSTRKTPQSSSASSSSSSDYSMVKERRRGIRRLFPGSKASTAASSSSAVRYRTLRGKHPCAYPVINYYPAKRTTQVMDYAEPDDDGLTLQVPSAMKQGQQAPSLLSKEDRSKTSLRDSTFSVNSSVSLGSRSGVQPRAVGYALGPQRGALLLRTTLTDPSGWTRFLSAYHTLDRNHRSKGAGHNNLSSSSSSNDAELFEANELHKHRGTVDALVGISKTLQHLVVALESGATVLTSEQLLDVIESKRQVWLTERQEQWCAATTALVDSENRLPAQLLRASTSASQLLSTATTTTAAECDPEETAPSKGKFFKTLLNKLKKPKADPSSSSSSSSTSLIKDLSILNAKPATTAVYKPVRTSEDNIYYTAPGVQRPPLVFELPDHVAYGTYSGGPCSPGSPPPVEGGLVSPRIVDTRVLGTMAAPDLPAFGIRLTNQE</sequence>
<evidence type="ECO:0000313" key="2">
    <source>
        <dbReference type="EMBL" id="KAF9966730.1"/>
    </source>
</evidence>
<gene>
    <name evidence="2" type="ORF">BGZ70_001464</name>
</gene>
<feature type="region of interest" description="Disordered" evidence="1">
    <location>
        <begin position="847"/>
        <end position="879"/>
    </location>
</feature>
<protein>
    <submittedName>
        <fullName evidence="2">Uncharacterized protein</fullName>
    </submittedName>
</protein>
<evidence type="ECO:0000313" key="3">
    <source>
        <dbReference type="Proteomes" id="UP000738359"/>
    </source>
</evidence>
<feature type="compositionally biased region" description="Basic and acidic residues" evidence="1">
    <location>
        <begin position="858"/>
        <end position="867"/>
    </location>
</feature>
<feature type="compositionally biased region" description="Low complexity" evidence="1">
    <location>
        <begin position="374"/>
        <end position="400"/>
    </location>
</feature>
<feature type="compositionally biased region" description="Low complexity" evidence="1">
    <location>
        <begin position="337"/>
        <end position="361"/>
    </location>
</feature>
<feature type="region of interest" description="Disordered" evidence="1">
    <location>
        <begin position="749"/>
        <end position="775"/>
    </location>
</feature>
<name>A0A9P6M5M5_MORAP</name>
<feature type="region of interest" description="Disordered" evidence="1">
    <location>
        <begin position="579"/>
        <end position="610"/>
    </location>
</feature>
<proteinExistence type="predicted"/>
<feature type="compositionally biased region" description="Polar residues" evidence="1">
    <location>
        <begin position="749"/>
        <end position="760"/>
    </location>
</feature>
<feature type="non-terminal residue" evidence="2">
    <location>
        <position position="1"/>
    </location>
</feature>
<feature type="compositionally biased region" description="Low complexity" evidence="1">
    <location>
        <begin position="870"/>
        <end position="879"/>
    </location>
</feature>
<feature type="compositionally biased region" description="Low complexity" evidence="1">
    <location>
        <begin position="261"/>
        <end position="276"/>
    </location>
</feature>
<keyword evidence="3" id="KW-1185">Reference proteome</keyword>
<feature type="compositionally biased region" description="Polar residues" evidence="1">
    <location>
        <begin position="402"/>
        <end position="412"/>
    </location>
</feature>
<organism evidence="2 3">
    <name type="scientific">Mortierella alpina</name>
    <name type="common">Oleaginous fungus</name>
    <name type="synonym">Mortierella renispora</name>
    <dbReference type="NCBI Taxonomy" id="64518"/>
    <lineage>
        <taxon>Eukaryota</taxon>
        <taxon>Fungi</taxon>
        <taxon>Fungi incertae sedis</taxon>
        <taxon>Mucoromycota</taxon>
        <taxon>Mortierellomycotina</taxon>
        <taxon>Mortierellomycetes</taxon>
        <taxon>Mortierellales</taxon>
        <taxon>Mortierellaceae</taxon>
        <taxon>Mortierella</taxon>
    </lineage>
</organism>
<dbReference type="AlphaFoldDB" id="A0A9P6M5M5"/>
<feature type="region of interest" description="Disordered" evidence="1">
    <location>
        <begin position="261"/>
        <end position="280"/>
    </location>
</feature>
<dbReference type="Proteomes" id="UP000738359">
    <property type="component" value="Unassembled WGS sequence"/>
</dbReference>
<dbReference type="OrthoDB" id="5404599at2759"/>
<feature type="compositionally biased region" description="Low complexity" evidence="1">
    <location>
        <begin position="761"/>
        <end position="770"/>
    </location>
</feature>